<accession>A0ABD1CH29</accession>
<comment type="caution">
    <text evidence="11">The sequence shown here is derived from an EMBL/GenBank/DDBJ whole genome shotgun (WGS) entry which is preliminary data.</text>
</comment>
<feature type="domain" description="AMP-binding enzyme C-terminal" evidence="10">
    <location>
        <begin position="1297"/>
        <end position="1373"/>
    </location>
</feature>
<evidence type="ECO:0000313" key="12">
    <source>
        <dbReference type="Proteomes" id="UP001562425"/>
    </source>
</evidence>
<feature type="transmembrane region" description="Helical" evidence="8">
    <location>
        <begin position="160"/>
        <end position="182"/>
    </location>
</feature>
<evidence type="ECO:0000259" key="10">
    <source>
        <dbReference type="Pfam" id="PF13193"/>
    </source>
</evidence>
<dbReference type="EMBL" id="JBEHCU010012336">
    <property type="protein sequence ID" value="KAL1375628.1"/>
    <property type="molecule type" value="Genomic_DNA"/>
</dbReference>
<gene>
    <name evidence="11" type="ORF">pipiens_020375</name>
</gene>
<evidence type="ECO:0000313" key="11">
    <source>
        <dbReference type="EMBL" id="KAL1375628.1"/>
    </source>
</evidence>
<dbReference type="PANTHER" id="PTHR43201:SF5">
    <property type="entry name" value="MEDIUM-CHAIN ACYL-COA LIGASE ACSF2, MITOCHONDRIAL"/>
    <property type="match status" value="1"/>
</dbReference>
<evidence type="ECO:0000256" key="5">
    <source>
        <dbReference type="ARBA" id="ARBA00039638"/>
    </source>
</evidence>
<feature type="domain" description="AMP-dependent synthetase/ligase" evidence="9">
    <location>
        <begin position="1"/>
        <end position="323"/>
    </location>
</feature>
<dbReference type="Gene3D" id="3.30.300.30">
    <property type="match status" value="2"/>
</dbReference>
<dbReference type="Pfam" id="PF00501">
    <property type="entry name" value="AMP-binding"/>
    <property type="match status" value="3"/>
</dbReference>
<dbReference type="PROSITE" id="PS00455">
    <property type="entry name" value="AMP_BINDING"/>
    <property type="match status" value="3"/>
</dbReference>
<dbReference type="InterPro" id="IPR045851">
    <property type="entry name" value="AMP-bd_C_sf"/>
</dbReference>
<keyword evidence="12" id="KW-1185">Reference proteome</keyword>
<feature type="domain" description="AMP-dependent synthetase/ligase" evidence="9">
    <location>
        <begin position="853"/>
        <end position="1246"/>
    </location>
</feature>
<comment type="function">
    <text evidence="3">Acyl-CoA synthases catalyze the initial reaction in fatty acid metabolism, by forming a thioester with CoA. Has some preference toward medium-chain substrates. Plays a role in adipocyte differentiation.</text>
</comment>
<protein>
    <recommendedName>
        <fullName evidence="5">Medium-chain acyl-CoA ligase ACSF2, mitochondrial</fullName>
        <ecNumber evidence="4">6.2.1.2</ecNumber>
    </recommendedName>
</protein>
<evidence type="ECO:0000256" key="7">
    <source>
        <dbReference type="ARBA" id="ARBA00048277"/>
    </source>
</evidence>
<evidence type="ECO:0000256" key="6">
    <source>
        <dbReference type="ARBA" id="ARBA00047319"/>
    </source>
</evidence>
<dbReference type="InterPro" id="IPR025110">
    <property type="entry name" value="AMP-bd_C"/>
</dbReference>
<reference evidence="11 12" key="1">
    <citation type="submission" date="2024-05" db="EMBL/GenBank/DDBJ databases">
        <title>Culex pipiens pipiens assembly and annotation.</title>
        <authorList>
            <person name="Alout H."/>
            <person name="Durand T."/>
        </authorList>
    </citation>
    <scope>NUCLEOTIDE SEQUENCE [LARGE SCALE GENOMIC DNA]</scope>
    <source>
        <strain evidence="11">HA-2024</strain>
        <tissue evidence="11">Whole body</tissue>
    </source>
</reference>
<dbReference type="InterPro" id="IPR000873">
    <property type="entry name" value="AMP-dep_synth/lig_dom"/>
</dbReference>
<keyword evidence="8" id="KW-0812">Transmembrane</keyword>
<dbReference type="Gene3D" id="3.40.50.12780">
    <property type="entry name" value="N-terminal domain of ligase-like"/>
    <property type="match status" value="2"/>
</dbReference>
<dbReference type="GO" id="GO:0031956">
    <property type="term" value="F:medium-chain fatty acid-CoA ligase activity"/>
    <property type="evidence" value="ECO:0007669"/>
    <property type="project" value="UniProtKB-EC"/>
</dbReference>
<comment type="similarity">
    <text evidence="1">Belongs to the ATP-dependent AMP-binding enzyme family.</text>
</comment>
<dbReference type="Pfam" id="PF13193">
    <property type="entry name" value="AMP-binding_C"/>
    <property type="match status" value="2"/>
</dbReference>
<evidence type="ECO:0000256" key="2">
    <source>
        <dbReference type="ARBA" id="ARBA00022598"/>
    </source>
</evidence>
<organism evidence="11 12">
    <name type="scientific">Culex pipiens pipiens</name>
    <name type="common">Northern house mosquito</name>
    <dbReference type="NCBI Taxonomy" id="38569"/>
    <lineage>
        <taxon>Eukaryota</taxon>
        <taxon>Metazoa</taxon>
        <taxon>Ecdysozoa</taxon>
        <taxon>Arthropoda</taxon>
        <taxon>Hexapoda</taxon>
        <taxon>Insecta</taxon>
        <taxon>Pterygota</taxon>
        <taxon>Neoptera</taxon>
        <taxon>Endopterygota</taxon>
        <taxon>Diptera</taxon>
        <taxon>Nematocera</taxon>
        <taxon>Culicoidea</taxon>
        <taxon>Culicidae</taxon>
        <taxon>Culicinae</taxon>
        <taxon>Culicini</taxon>
        <taxon>Culex</taxon>
        <taxon>Culex</taxon>
    </lineage>
</organism>
<comment type="catalytic activity">
    <reaction evidence="7">
        <text>a medium-chain fatty acid + ATP + CoA = a medium-chain fatty acyl-CoA + AMP + diphosphate</text>
        <dbReference type="Rhea" id="RHEA:48340"/>
        <dbReference type="ChEBI" id="CHEBI:30616"/>
        <dbReference type="ChEBI" id="CHEBI:33019"/>
        <dbReference type="ChEBI" id="CHEBI:57287"/>
        <dbReference type="ChEBI" id="CHEBI:59558"/>
        <dbReference type="ChEBI" id="CHEBI:90546"/>
        <dbReference type="ChEBI" id="CHEBI:456215"/>
        <dbReference type="EC" id="6.2.1.2"/>
    </reaction>
</comment>
<name>A0ABD1CH29_CULPP</name>
<evidence type="ECO:0000256" key="1">
    <source>
        <dbReference type="ARBA" id="ARBA00006432"/>
    </source>
</evidence>
<evidence type="ECO:0000256" key="3">
    <source>
        <dbReference type="ARBA" id="ARBA00037247"/>
    </source>
</evidence>
<dbReference type="SUPFAM" id="SSF56801">
    <property type="entry name" value="Acetyl-CoA synthetase-like"/>
    <property type="match status" value="3"/>
</dbReference>
<proteinExistence type="inferred from homology"/>
<dbReference type="InterPro" id="IPR042099">
    <property type="entry name" value="ANL_N_sf"/>
</dbReference>
<dbReference type="EC" id="6.2.1.2" evidence="4"/>
<keyword evidence="8" id="KW-0472">Membrane</keyword>
<evidence type="ECO:0000256" key="4">
    <source>
        <dbReference type="ARBA" id="ARBA00039009"/>
    </source>
</evidence>
<dbReference type="Gene3D" id="3.40.50.980">
    <property type="match status" value="2"/>
</dbReference>
<dbReference type="InterPro" id="IPR020845">
    <property type="entry name" value="AMP-binding_CS"/>
</dbReference>
<dbReference type="Proteomes" id="UP001562425">
    <property type="component" value="Unassembled WGS sequence"/>
</dbReference>
<keyword evidence="8" id="KW-1133">Transmembrane helix</keyword>
<evidence type="ECO:0000256" key="8">
    <source>
        <dbReference type="SAM" id="Phobius"/>
    </source>
</evidence>
<sequence length="1388" mass="153365">MISVVINPAYQIPEIEYAIKKVGVKAIYIPERYLSQRYYEMLAQLAPELATSKPGELQSSKLPSLSAVIVDSESGGKLPGTVQYQDLFTLSSSEDQSKIESLQSQISPDSGVNIQFTSGTTGQPKAALMSHYGFVNNGIHIGFRNEFNLKDHRICVQTPFFHVFGMVIGIVAAMSYGTTLVLPGPGFKVAESLDAIDKEKCTVIYGTPTMYVDLVRRVREANIKLPPIDLAVTGGAICSPKLFEDIQEVMGVRQVKTVFGMTEASAVLFQSLFNESKDKVLQTVGHLHDHYEAKVVDANGNTVPMGAPGELWVRGYGTMLGYWGDAQKTKETIDVDKWLKTGDQFELRPDGYGKIVGRMKEMVIRGGENIYPKELEDFLNTHPKILETHCIGVPDERLGEELCAYVRLKDEGQSLEHAEMKQFCKGKISHFKIPKYLRIVDEFPKTVSGKIQKFKLVGINPAFQAPEVEYSLNKVGVNALIAAESHRNHNYYETLTKIIPELANSPKDSLNSSKVPTLKTVIIDNERSSGSLPGTFSFRDLLTLSTPQQAATIESLQSEISPDSGVNLQFTSGTTGQPKAAYMHHYGFVNNGIHIAVRNEFDRSLHRICLQVPLFHAYAIVVGIMAALTHGTTLVLPDSGYNPLQSLEAIVKEKCTTIYGTPTMYVDLIKAVRETNFQMPVVAQAVTGGASCSPKLFQDIRDVLRVRKPKTVFGMTEASAILYQSLFNDDGDELLNTVGHVTDHYEAKVVDSAGNTVPFGTPGELWVRGYGTMLGYWNDPKKTKETIDVDKWLRTGDQFVLRADGYGKIVGRIKERIKLKVIAGRSYASAGLSYHRCEGKYPLVRRNLGQHLELAAERFPNREALVSLHEAKRLTYSTVLDKVDHMAASLFQLGLSKGDRVGIWAPNGALFYMSTLAVARAGMISVGINPAYQVPELQYALNKVGIKALIAPERYRSRSFYGMICKVVPELLTSHPEKLKSSAVPSLSTVIIDVDEKRALPGTISYQDLLKIAPKQEQAKISSLQSSISPDSGVNLQFTSGTTGQPKAALLSHYNFVNNALTVGVRNGFEENRKHRICVQNPFFHVFGMVVGITAAAGYGCTLVLPGPGFKVEDSVQAIIKEKCNVIYGTPTMYVDLVNKIRESGAKLPSIDVAVTGGAPCAPKLFLDIRDVLGVKQVKTIYGLTETTAVCFQTLPIDSEENILTTVGHLGDHWEAKVVDSEGNMVPYGTPGELWMRGYGNMLGYWGDEAKTKETFAADNWLKTGDQFVLREDGYGQIVGRIKEMVIRGGENIYPKEIEDFLNSHPKILETHCVGVPDERMGEEICAFVRLRDCSQTMDRAEVKDFCQGKIAHFKVPRYVRVVEQLPRTTSGKIQKFKLLESFLGNKD</sequence>
<feature type="domain" description="AMP-dependent synthetase/ligase" evidence="9">
    <location>
        <begin position="456"/>
        <end position="777"/>
    </location>
</feature>
<feature type="domain" description="AMP-binding enzyme C-terminal" evidence="10">
    <location>
        <begin position="374"/>
        <end position="450"/>
    </location>
</feature>
<dbReference type="Gene3D" id="2.30.38.10">
    <property type="entry name" value="Luciferase, Domain 3"/>
    <property type="match status" value="1"/>
</dbReference>
<dbReference type="FunFam" id="3.40.50.12780:FF:000003">
    <property type="entry name" value="Long-chain-fatty-acid--CoA ligase FadD"/>
    <property type="match status" value="1"/>
</dbReference>
<evidence type="ECO:0000259" key="9">
    <source>
        <dbReference type="Pfam" id="PF00501"/>
    </source>
</evidence>
<comment type="catalytic activity">
    <reaction evidence="6">
        <text>octanoate + ATP + CoA = octanoyl-CoA + AMP + diphosphate</text>
        <dbReference type="Rhea" id="RHEA:33631"/>
        <dbReference type="ChEBI" id="CHEBI:25646"/>
        <dbReference type="ChEBI" id="CHEBI:30616"/>
        <dbReference type="ChEBI" id="CHEBI:33019"/>
        <dbReference type="ChEBI" id="CHEBI:57287"/>
        <dbReference type="ChEBI" id="CHEBI:57386"/>
        <dbReference type="ChEBI" id="CHEBI:456215"/>
    </reaction>
</comment>
<dbReference type="PANTHER" id="PTHR43201">
    <property type="entry name" value="ACYL-COA SYNTHETASE"/>
    <property type="match status" value="1"/>
</dbReference>
<dbReference type="FunFam" id="3.30.300.30:FF:000008">
    <property type="entry name" value="2,3-dihydroxybenzoate-AMP ligase"/>
    <property type="match status" value="2"/>
</dbReference>
<keyword evidence="2" id="KW-0436">Ligase</keyword>